<dbReference type="Proteomes" id="UP000885753">
    <property type="component" value="Unassembled WGS sequence"/>
</dbReference>
<evidence type="ECO:0000313" key="2">
    <source>
        <dbReference type="EMBL" id="HER40252.1"/>
    </source>
</evidence>
<evidence type="ECO:0000256" key="1">
    <source>
        <dbReference type="SAM" id="SignalP"/>
    </source>
</evidence>
<gene>
    <name evidence="2" type="ORF">ENO10_03435</name>
</gene>
<dbReference type="InterPro" id="IPR008969">
    <property type="entry name" value="CarboxyPept-like_regulatory"/>
</dbReference>
<feature type="signal peptide" evidence="1">
    <location>
        <begin position="1"/>
        <end position="18"/>
    </location>
</feature>
<keyword evidence="2" id="KW-0675">Receptor</keyword>
<organism evidence="2">
    <name type="scientific">Salinimicrobium catena</name>
    <dbReference type="NCBI Taxonomy" id="390640"/>
    <lineage>
        <taxon>Bacteria</taxon>
        <taxon>Pseudomonadati</taxon>
        <taxon>Bacteroidota</taxon>
        <taxon>Flavobacteriia</taxon>
        <taxon>Flavobacteriales</taxon>
        <taxon>Flavobacteriaceae</taxon>
        <taxon>Salinimicrobium</taxon>
    </lineage>
</organism>
<sequence length="97" mass="11188">MRLIFSFALLFFSAISWSQEITVLDKESQQPIFNVAIFNKDKSKSILTNFDGRANLSQFSPGEIIFFRHVSHKEFHSTKKQILQRNNQVLLAPGENT</sequence>
<dbReference type="EMBL" id="DSEE01000250">
    <property type="protein sequence ID" value="HER40252.1"/>
    <property type="molecule type" value="Genomic_DNA"/>
</dbReference>
<name>A0A7C2RCK4_9FLAO</name>
<accession>A0A7C2RCK4</accession>
<feature type="non-terminal residue" evidence="2">
    <location>
        <position position="97"/>
    </location>
</feature>
<dbReference type="AlphaFoldDB" id="A0A7C2RCK4"/>
<reference evidence="2" key="1">
    <citation type="journal article" date="2020" name="mSystems">
        <title>Genome- and Community-Level Interaction Insights into Carbon Utilization and Element Cycling Functions of Hydrothermarchaeota in Hydrothermal Sediment.</title>
        <authorList>
            <person name="Zhou Z."/>
            <person name="Liu Y."/>
            <person name="Xu W."/>
            <person name="Pan J."/>
            <person name="Luo Z.H."/>
            <person name="Li M."/>
        </authorList>
    </citation>
    <scope>NUCLEOTIDE SEQUENCE [LARGE SCALE GENOMIC DNA]</scope>
    <source>
        <strain evidence="2">SpSt-1235</strain>
    </source>
</reference>
<feature type="chain" id="PRO_5028331113" evidence="1">
    <location>
        <begin position="19"/>
        <end position="97"/>
    </location>
</feature>
<proteinExistence type="predicted"/>
<comment type="caution">
    <text evidence="2">The sequence shown here is derived from an EMBL/GenBank/DDBJ whole genome shotgun (WGS) entry which is preliminary data.</text>
</comment>
<dbReference type="SUPFAM" id="SSF49464">
    <property type="entry name" value="Carboxypeptidase regulatory domain-like"/>
    <property type="match status" value="1"/>
</dbReference>
<protein>
    <submittedName>
        <fullName evidence="2">TonB-dependent receptor</fullName>
    </submittedName>
</protein>
<keyword evidence="1" id="KW-0732">Signal</keyword>